<dbReference type="Proteomes" id="UP000223596">
    <property type="component" value="Unassembled WGS sequence"/>
</dbReference>
<organism evidence="2 3">
    <name type="scientific">Acetivibrio thermocellus AD2</name>
    <dbReference type="NCBI Taxonomy" id="1138384"/>
    <lineage>
        <taxon>Bacteria</taxon>
        <taxon>Bacillati</taxon>
        <taxon>Bacillota</taxon>
        <taxon>Clostridia</taxon>
        <taxon>Eubacteriales</taxon>
        <taxon>Oscillospiraceae</taxon>
        <taxon>Acetivibrio</taxon>
    </lineage>
</organism>
<name>A0AB36TFL6_ACETH</name>
<protein>
    <submittedName>
        <fullName evidence="2">Uncharacterized protein</fullName>
    </submittedName>
</protein>
<comment type="caution">
    <text evidence="2">The sequence shown here is derived from an EMBL/GenBank/DDBJ whole genome shotgun (WGS) entry which is preliminary data.</text>
</comment>
<keyword evidence="1" id="KW-0812">Transmembrane</keyword>
<accession>A0AB36TFL6</accession>
<dbReference type="AlphaFoldDB" id="A0AB36TFL6"/>
<gene>
    <name evidence="2" type="ORF">M972_111379</name>
</gene>
<feature type="transmembrane region" description="Helical" evidence="1">
    <location>
        <begin position="68"/>
        <end position="87"/>
    </location>
</feature>
<keyword evidence="1" id="KW-1133">Transmembrane helix</keyword>
<evidence type="ECO:0000313" key="3">
    <source>
        <dbReference type="Proteomes" id="UP000223596"/>
    </source>
</evidence>
<dbReference type="RefSeq" id="WP_003517254.1">
    <property type="nucleotide sequence ID" value="NZ_CP013828.1"/>
</dbReference>
<evidence type="ECO:0000313" key="2">
    <source>
        <dbReference type="EMBL" id="PFH02598.1"/>
    </source>
</evidence>
<feature type="transmembrane region" description="Helical" evidence="1">
    <location>
        <begin position="26"/>
        <end position="48"/>
    </location>
</feature>
<sequence length="90" mass="10403">MQLNNMKKIERIAKQFNKINRLSKIIIKYGFFTFFALFLLGALTILMYQTVFYSNSYIYYLGTQIVKTSFTILAEVIIGGLVIDFIAEKG</sequence>
<evidence type="ECO:0000256" key="1">
    <source>
        <dbReference type="SAM" id="Phobius"/>
    </source>
</evidence>
<proteinExistence type="predicted"/>
<reference evidence="2 3" key="1">
    <citation type="submission" date="2017-09" db="EMBL/GenBank/DDBJ databases">
        <title>Evaluation of Pacific Biosciences Sequencing Technology to Finishing C. thermocellum Genome Sequences.</title>
        <authorList>
            <person name="Brown S."/>
        </authorList>
    </citation>
    <scope>NUCLEOTIDE SEQUENCE [LARGE SCALE GENOMIC DNA]</scope>
    <source>
        <strain evidence="2 3">AD2</strain>
    </source>
</reference>
<dbReference type="EMBL" id="PDBW01000001">
    <property type="protein sequence ID" value="PFH02598.1"/>
    <property type="molecule type" value="Genomic_DNA"/>
</dbReference>
<dbReference type="GeneID" id="35805408"/>
<keyword evidence="1" id="KW-0472">Membrane</keyword>